<dbReference type="InterPro" id="IPR023271">
    <property type="entry name" value="Aquaporin-like"/>
</dbReference>
<comment type="subcellular location">
    <subcellularLocation>
        <location evidence="1">Membrane</location>
        <topology evidence="1">Multi-pass membrane protein</topology>
    </subcellularLocation>
</comment>
<proteinExistence type="inferred from homology"/>
<organism evidence="9 10">
    <name type="scientific">Staphylococcus aureus</name>
    <dbReference type="NCBI Taxonomy" id="1280"/>
    <lineage>
        <taxon>Bacteria</taxon>
        <taxon>Bacillati</taxon>
        <taxon>Bacillota</taxon>
        <taxon>Bacilli</taxon>
        <taxon>Bacillales</taxon>
        <taxon>Staphylococcaceae</taxon>
        <taxon>Staphylococcus</taxon>
    </lineage>
</organism>
<evidence type="ECO:0000313" key="10">
    <source>
        <dbReference type="Proteomes" id="UP000238775"/>
    </source>
</evidence>
<dbReference type="PANTHER" id="PTHR43829:SF9">
    <property type="entry name" value="AQUAPORIN-9"/>
    <property type="match status" value="1"/>
</dbReference>
<evidence type="ECO:0000313" key="9">
    <source>
        <dbReference type="EMBL" id="PPJ79024.1"/>
    </source>
</evidence>
<dbReference type="Proteomes" id="UP000238775">
    <property type="component" value="Unassembled WGS sequence"/>
</dbReference>
<dbReference type="Pfam" id="PF00230">
    <property type="entry name" value="MIP"/>
    <property type="match status" value="1"/>
</dbReference>
<feature type="transmembrane region" description="Helical" evidence="8">
    <location>
        <begin position="37"/>
        <end position="56"/>
    </location>
</feature>
<feature type="transmembrane region" description="Helical" evidence="8">
    <location>
        <begin position="6"/>
        <end position="25"/>
    </location>
</feature>
<comment type="caution">
    <text evidence="9">The sequence shown here is derived from an EMBL/GenBank/DDBJ whole genome shotgun (WGS) entry which is preliminary data.</text>
</comment>
<evidence type="ECO:0000256" key="2">
    <source>
        <dbReference type="ARBA" id="ARBA00006175"/>
    </source>
</evidence>
<evidence type="ECO:0000256" key="4">
    <source>
        <dbReference type="ARBA" id="ARBA00022692"/>
    </source>
</evidence>
<name>A0A7Z1N8P8_STAAU</name>
<keyword evidence="4 7" id="KW-0812">Transmembrane</keyword>
<evidence type="ECO:0000256" key="6">
    <source>
        <dbReference type="ARBA" id="ARBA00023136"/>
    </source>
</evidence>
<evidence type="ECO:0000256" key="3">
    <source>
        <dbReference type="ARBA" id="ARBA00022448"/>
    </source>
</evidence>
<sequence>MNAYLAEFLGTAILILFGGGVCANVNLKRSAGNGADWIVIAFGWGLAVTMGVYAVGTFSGAHLNPAVTVALAMDGGFSWAQVPG</sequence>
<dbReference type="InterPro" id="IPR050363">
    <property type="entry name" value="MIP/Aquaporin"/>
</dbReference>
<dbReference type="EMBL" id="PGWZ01000112">
    <property type="protein sequence ID" value="PPJ79024.1"/>
    <property type="molecule type" value="Genomic_DNA"/>
</dbReference>
<keyword evidence="3 7" id="KW-0813">Transport</keyword>
<dbReference type="PRINTS" id="PR00783">
    <property type="entry name" value="MINTRINSICP"/>
</dbReference>
<dbReference type="GO" id="GO:0015254">
    <property type="term" value="F:glycerol channel activity"/>
    <property type="evidence" value="ECO:0007669"/>
    <property type="project" value="TreeGrafter"/>
</dbReference>
<keyword evidence="5 8" id="KW-1133">Transmembrane helix</keyword>
<dbReference type="SUPFAM" id="SSF81338">
    <property type="entry name" value="Aquaporin-like"/>
    <property type="match status" value="1"/>
</dbReference>
<dbReference type="InterPro" id="IPR022357">
    <property type="entry name" value="MIP_CS"/>
</dbReference>
<accession>A0A7Z1N8P8</accession>
<evidence type="ECO:0000256" key="8">
    <source>
        <dbReference type="SAM" id="Phobius"/>
    </source>
</evidence>
<evidence type="ECO:0000256" key="1">
    <source>
        <dbReference type="ARBA" id="ARBA00004141"/>
    </source>
</evidence>
<keyword evidence="6 8" id="KW-0472">Membrane</keyword>
<dbReference type="AlphaFoldDB" id="A0A7Z1N8P8"/>
<evidence type="ECO:0000256" key="7">
    <source>
        <dbReference type="RuleBase" id="RU000477"/>
    </source>
</evidence>
<dbReference type="RefSeq" id="WP_197314831.1">
    <property type="nucleotide sequence ID" value="NZ_PGWZ01000112.1"/>
</dbReference>
<dbReference type="InterPro" id="IPR000425">
    <property type="entry name" value="MIP"/>
</dbReference>
<feature type="non-terminal residue" evidence="9">
    <location>
        <position position="84"/>
    </location>
</feature>
<dbReference type="GO" id="GO:0005886">
    <property type="term" value="C:plasma membrane"/>
    <property type="evidence" value="ECO:0007669"/>
    <property type="project" value="TreeGrafter"/>
</dbReference>
<dbReference type="Gene3D" id="1.20.1080.10">
    <property type="entry name" value="Glycerol uptake facilitator protein"/>
    <property type="match status" value="1"/>
</dbReference>
<dbReference type="PROSITE" id="PS00221">
    <property type="entry name" value="MIP"/>
    <property type="match status" value="1"/>
</dbReference>
<gene>
    <name evidence="9" type="ORF">CV021_00605</name>
</gene>
<reference evidence="9 10" key="1">
    <citation type="submission" date="2017-11" db="EMBL/GenBank/DDBJ databases">
        <authorList>
            <person name="Founou R.C."/>
            <person name="Founou L."/>
            <person name="Allam M."/>
            <person name="Ismail A."/>
            <person name="Essack S.Y."/>
        </authorList>
    </citation>
    <scope>NUCLEOTIDE SEQUENCE [LARGE SCALE GENOMIC DNA]</scope>
    <source>
        <strain evidence="9 10">G703N2B1</strain>
    </source>
</reference>
<protein>
    <submittedName>
        <fullName evidence="9">Aquaporin</fullName>
    </submittedName>
</protein>
<evidence type="ECO:0000256" key="5">
    <source>
        <dbReference type="ARBA" id="ARBA00022989"/>
    </source>
</evidence>
<dbReference type="PANTHER" id="PTHR43829">
    <property type="entry name" value="AQUAPORIN OR AQUAGLYCEROPORIN RELATED"/>
    <property type="match status" value="1"/>
</dbReference>
<comment type="similarity">
    <text evidence="2 7">Belongs to the MIP/aquaporin (TC 1.A.8) family.</text>
</comment>